<evidence type="ECO:0000313" key="1">
    <source>
        <dbReference type="EMBL" id="KAJ8618057.1"/>
    </source>
</evidence>
<reference evidence="1 2" key="1">
    <citation type="journal article" date="2022" name="Hortic Res">
        <title>A haplotype resolved chromosomal level avocado genome allows analysis of novel avocado genes.</title>
        <authorList>
            <person name="Nath O."/>
            <person name="Fletcher S.J."/>
            <person name="Hayward A."/>
            <person name="Shaw L.M."/>
            <person name="Masouleh A.K."/>
            <person name="Furtado A."/>
            <person name="Henry R.J."/>
            <person name="Mitter N."/>
        </authorList>
    </citation>
    <scope>NUCLEOTIDE SEQUENCE [LARGE SCALE GENOMIC DNA]</scope>
    <source>
        <strain evidence="2">cv. Hass</strain>
    </source>
</reference>
<proteinExistence type="predicted"/>
<gene>
    <name evidence="1" type="ORF">MRB53_014243</name>
</gene>
<name>A0ACC2KAC1_PERAE</name>
<protein>
    <submittedName>
        <fullName evidence="1">Uncharacterized protein</fullName>
    </submittedName>
</protein>
<dbReference type="Proteomes" id="UP001234297">
    <property type="component" value="Chromosome 4"/>
</dbReference>
<keyword evidence="2" id="KW-1185">Reference proteome</keyword>
<comment type="caution">
    <text evidence="1">The sequence shown here is derived from an EMBL/GenBank/DDBJ whole genome shotgun (WGS) entry which is preliminary data.</text>
</comment>
<evidence type="ECO:0000313" key="2">
    <source>
        <dbReference type="Proteomes" id="UP001234297"/>
    </source>
</evidence>
<dbReference type="EMBL" id="CM056812">
    <property type="protein sequence ID" value="KAJ8618057.1"/>
    <property type="molecule type" value="Genomic_DNA"/>
</dbReference>
<accession>A0ACC2KAC1</accession>
<sequence length="77" mass="8649">MEGIQQVNRDHENAGRRQIVETCGKDLATTQSGVHRSSSQESPERKAPLSLFSDTQNLRATPESQFFRSRRCSPESS</sequence>
<organism evidence="1 2">
    <name type="scientific">Persea americana</name>
    <name type="common">Avocado</name>
    <dbReference type="NCBI Taxonomy" id="3435"/>
    <lineage>
        <taxon>Eukaryota</taxon>
        <taxon>Viridiplantae</taxon>
        <taxon>Streptophyta</taxon>
        <taxon>Embryophyta</taxon>
        <taxon>Tracheophyta</taxon>
        <taxon>Spermatophyta</taxon>
        <taxon>Magnoliopsida</taxon>
        <taxon>Magnoliidae</taxon>
        <taxon>Laurales</taxon>
        <taxon>Lauraceae</taxon>
        <taxon>Persea</taxon>
    </lineage>
</organism>